<dbReference type="STRING" id="225004.SAMN02745152_00607"/>
<keyword evidence="11" id="KW-0732">Signal</keyword>
<evidence type="ECO:0000256" key="10">
    <source>
        <dbReference type="RuleBase" id="RU361207"/>
    </source>
</evidence>
<dbReference type="EMBL" id="FUXC01000002">
    <property type="protein sequence ID" value="SJZ56045.1"/>
    <property type="molecule type" value="Genomic_DNA"/>
</dbReference>
<dbReference type="NCBIfam" id="TIGR00217">
    <property type="entry name" value="malQ"/>
    <property type="match status" value="1"/>
</dbReference>
<dbReference type="EC" id="2.4.1.25" evidence="3 10"/>
<evidence type="ECO:0000256" key="4">
    <source>
        <dbReference type="ARBA" id="ARBA00020295"/>
    </source>
</evidence>
<evidence type="ECO:0000256" key="8">
    <source>
        <dbReference type="ARBA" id="ARBA00031423"/>
    </source>
</evidence>
<dbReference type="GO" id="GO:0005975">
    <property type="term" value="P:carbohydrate metabolic process"/>
    <property type="evidence" value="ECO:0007669"/>
    <property type="project" value="InterPro"/>
</dbReference>
<dbReference type="SUPFAM" id="SSF51445">
    <property type="entry name" value="(Trans)glycosidases"/>
    <property type="match status" value="1"/>
</dbReference>
<sequence>MNLKRKSGILLHPTSLPASAGIGTIGCPAFDFVDWLSASGTKLWQVLPLGPTGYGDSPYQPFSAFALNPLLIDFEDLVERGWTEKNEIVPPDYIKTEGNVDFGSVVWWKNGVLKKIALKLLDGGLKGLKSEFENFCKENDFWLDDFACFMSIKSHYDEEGMWNKAWPEELRLYQKNAVDLWEKSHEDEILTTKLIQFFAFTQWNALHEYAKSKNVEIIGDIPIFVSADSADVWANQKYFQLKENGESRVVAGVPPDYFSPTGQLWGNPLYDWKKIAEDGFKWWILRIKNILKLVDYVRIDHFRGFDSYWAVKSGSKTAEKGKWLKGPGVALFKAVKNELGELPLIAEDLGEITDSVRRLRDKCGLPGMKIIQFGFDCAEEKKGSLVNAFLPHNFFNANCVAYTGTHDNDTTQGMLNSLCEENLCLIASYLEGRKVGFSEACAMRSDGNLCRKLVSLCFSSTASFALVPMQDLYGFGSDCRMNTPGSACANWSWRMRSDMLYGELASKKCEWLKELNCLYNR</sequence>
<name>A0A1T4LMV2_9SPIR</name>
<dbReference type="InterPro" id="IPR003385">
    <property type="entry name" value="Glyco_hydro_77"/>
</dbReference>
<evidence type="ECO:0000256" key="7">
    <source>
        <dbReference type="ARBA" id="ARBA00023277"/>
    </source>
</evidence>
<reference evidence="12 13" key="1">
    <citation type="submission" date="2017-02" db="EMBL/GenBank/DDBJ databases">
        <authorList>
            <person name="Peterson S.W."/>
        </authorList>
    </citation>
    <scope>NUCLEOTIDE SEQUENCE [LARGE SCALE GENOMIC DNA]</scope>
    <source>
        <strain evidence="12 13">ATCC BAA-909</strain>
    </source>
</reference>
<evidence type="ECO:0000313" key="13">
    <source>
        <dbReference type="Proteomes" id="UP000190395"/>
    </source>
</evidence>
<evidence type="ECO:0000256" key="1">
    <source>
        <dbReference type="ARBA" id="ARBA00000439"/>
    </source>
</evidence>
<keyword evidence="6 10" id="KW-0808">Transferase</keyword>
<feature type="chain" id="PRO_5013137577" description="4-alpha-glucanotransferase" evidence="11">
    <location>
        <begin position="21"/>
        <end position="521"/>
    </location>
</feature>
<dbReference type="Proteomes" id="UP000190395">
    <property type="component" value="Unassembled WGS sequence"/>
</dbReference>
<dbReference type="PANTHER" id="PTHR32438">
    <property type="entry name" value="4-ALPHA-GLUCANOTRANSFERASE DPE1, CHLOROPLASTIC/AMYLOPLASTIC"/>
    <property type="match status" value="1"/>
</dbReference>
<organism evidence="12 13">
    <name type="scientific">Treponema berlinense</name>
    <dbReference type="NCBI Taxonomy" id="225004"/>
    <lineage>
        <taxon>Bacteria</taxon>
        <taxon>Pseudomonadati</taxon>
        <taxon>Spirochaetota</taxon>
        <taxon>Spirochaetia</taxon>
        <taxon>Spirochaetales</taxon>
        <taxon>Treponemataceae</taxon>
        <taxon>Treponema</taxon>
    </lineage>
</organism>
<comment type="similarity">
    <text evidence="2 10">Belongs to the disproportionating enzyme family.</text>
</comment>
<dbReference type="AlphaFoldDB" id="A0A1T4LMV2"/>
<dbReference type="PANTHER" id="PTHR32438:SF5">
    <property type="entry name" value="4-ALPHA-GLUCANOTRANSFERASE DPE1, CHLOROPLASTIC_AMYLOPLASTIC"/>
    <property type="match status" value="1"/>
</dbReference>
<dbReference type="OrthoDB" id="9811841at2"/>
<proteinExistence type="inferred from homology"/>
<keyword evidence="7 10" id="KW-0119">Carbohydrate metabolism</keyword>
<comment type="catalytic activity">
    <reaction evidence="1 10">
        <text>Transfers a segment of a (1-&gt;4)-alpha-D-glucan to a new position in an acceptor, which may be glucose or a (1-&gt;4)-alpha-D-glucan.</text>
        <dbReference type="EC" id="2.4.1.25"/>
    </reaction>
</comment>
<evidence type="ECO:0000256" key="5">
    <source>
        <dbReference type="ARBA" id="ARBA00022676"/>
    </source>
</evidence>
<accession>A0A1T4LMV2</accession>
<dbReference type="GeneID" id="303366875"/>
<evidence type="ECO:0000256" key="2">
    <source>
        <dbReference type="ARBA" id="ARBA00005684"/>
    </source>
</evidence>
<evidence type="ECO:0000313" key="12">
    <source>
        <dbReference type="EMBL" id="SJZ56045.1"/>
    </source>
</evidence>
<gene>
    <name evidence="12" type="ORF">SAMN02745152_00607</name>
</gene>
<keyword evidence="5 10" id="KW-0328">Glycosyltransferase</keyword>
<dbReference type="GO" id="GO:0004134">
    <property type="term" value="F:4-alpha-glucanotransferase activity"/>
    <property type="evidence" value="ECO:0007669"/>
    <property type="project" value="UniProtKB-EC"/>
</dbReference>
<dbReference type="PROSITE" id="PS51257">
    <property type="entry name" value="PROKAR_LIPOPROTEIN"/>
    <property type="match status" value="1"/>
</dbReference>
<keyword evidence="13" id="KW-1185">Reference proteome</keyword>
<evidence type="ECO:0000256" key="3">
    <source>
        <dbReference type="ARBA" id="ARBA00012560"/>
    </source>
</evidence>
<dbReference type="InterPro" id="IPR017853">
    <property type="entry name" value="GH"/>
</dbReference>
<evidence type="ECO:0000256" key="9">
    <source>
        <dbReference type="ARBA" id="ARBA00031501"/>
    </source>
</evidence>
<dbReference type="Pfam" id="PF02446">
    <property type="entry name" value="Glyco_hydro_77"/>
    <property type="match status" value="1"/>
</dbReference>
<feature type="signal peptide" evidence="11">
    <location>
        <begin position="1"/>
        <end position="20"/>
    </location>
</feature>
<dbReference type="RefSeq" id="WP_078930354.1">
    <property type="nucleotide sequence ID" value="NZ_FUXC01000002.1"/>
</dbReference>
<protein>
    <recommendedName>
        <fullName evidence="4 10">4-alpha-glucanotransferase</fullName>
        <ecNumber evidence="3 10">2.4.1.25</ecNumber>
    </recommendedName>
    <alternativeName>
        <fullName evidence="8 10">Amylomaltase</fullName>
    </alternativeName>
    <alternativeName>
        <fullName evidence="9 10">Disproportionating enzyme</fullName>
    </alternativeName>
</protein>
<dbReference type="NCBIfam" id="NF011080">
    <property type="entry name" value="PRK14508.1-3"/>
    <property type="match status" value="1"/>
</dbReference>
<evidence type="ECO:0000256" key="11">
    <source>
        <dbReference type="SAM" id="SignalP"/>
    </source>
</evidence>
<evidence type="ECO:0000256" key="6">
    <source>
        <dbReference type="ARBA" id="ARBA00022679"/>
    </source>
</evidence>
<dbReference type="Gene3D" id="3.20.20.80">
    <property type="entry name" value="Glycosidases"/>
    <property type="match status" value="1"/>
</dbReference>